<reference evidence="4 5" key="1">
    <citation type="submission" date="2018-12" db="EMBL/GenBank/DDBJ databases">
        <title>Draft genome sequence of Xylaria grammica IHI A82.</title>
        <authorList>
            <person name="Buettner E."/>
            <person name="Kellner H."/>
        </authorList>
    </citation>
    <scope>NUCLEOTIDE SEQUENCE [LARGE SCALE GENOMIC DNA]</scope>
    <source>
        <strain evidence="4 5">IHI A82</strain>
    </source>
</reference>
<evidence type="ECO:0000313" key="5">
    <source>
        <dbReference type="Proteomes" id="UP000286045"/>
    </source>
</evidence>
<dbReference type="PANTHER" id="PTHR43861">
    <property type="entry name" value="TRANS-ACONITATE 2-METHYLTRANSFERASE-RELATED"/>
    <property type="match status" value="1"/>
</dbReference>
<comment type="caution">
    <text evidence="4">The sequence shown here is derived from an EMBL/GenBank/DDBJ whole genome shotgun (WGS) entry which is preliminary data.</text>
</comment>
<dbReference type="EMBL" id="RYZI01000490">
    <property type="protein sequence ID" value="RWA05001.1"/>
    <property type="molecule type" value="Genomic_DNA"/>
</dbReference>
<keyword evidence="1" id="KW-0489">Methyltransferase</keyword>
<dbReference type="STRING" id="363999.A0A439CSE3"/>
<dbReference type="GO" id="GO:0008168">
    <property type="term" value="F:methyltransferase activity"/>
    <property type="evidence" value="ECO:0007669"/>
    <property type="project" value="UniProtKB-KW"/>
</dbReference>
<evidence type="ECO:0000256" key="2">
    <source>
        <dbReference type="ARBA" id="ARBA00022679"/>
    </source>
</evidence>
<dbReference type="Gene3D" id="3.40.50.150">
    <property type="entry name" value="Vaccinia Virus protein VP39"/>
    <property type="match status" value="1"/>
</dbReference>
<evidence type="ECO:0000313" key="4">
    <source>
        <dbReference type="EMBL" id="RWA05001.1"/>
    </source>
</evidence>
<dbReference type="Pfam" id="PF13649">
    <property type="entry name" value="Methyltransf_25"/>
    <property type="match status" value="1"/>
</dbReference>
<dbReference type="AlphaFoldDB" id="A0A439CSE3"/>
<keyword evidence="2" id="KW-0808">Transferase</keyword>
<dbReference type="GO" id="GO:0032259">
    <property type="term" value="P:methylation"/>
    <property type="evidence" value="ECO:0007669"/>
    <property type="project" value="UniProtKB-KW"/>
</dbReference>
<feature type="domain" description="Methyltransferase" evidence="3">
    <location>
        <begin position="124"/>
        <end position="230"/>
    </location>
</feature>
<proteinExistence type="predicted"/>
<dbReference type="InterPro" id="IPR029063">
    <property type="entry name" value="SAM-dependent_MTases_sf"/>
</dbReference>
<protein>
    <recommendedName>
        <fullName evidence="3">Methyltransferase domain-containing protein</fullName>
    </recommendedName>
</protein>
<evidence type="ECO:0000259" key="3">
    <source>
        <dbReference type="Pfam" id="PF13649"/>
    </source>
</evidence>
<dbReference type="InterPro" id="IPR041698">
    <property type="entry name" value="Methyltransf_25"/>
</dbReference>
<organism evidence="4 5">
    <name type="scientific">Xylaria grammica</name>
    <dbReference type="NCBI Taxonomy" id="363999"/>
    <lineage>
        <taxon>Eukaryota</taxon>
        <taxon>Fungi</taxon>
        <taxon>Dikarya</taxon>
        <taxon>Ascomycota</taxon>
        <taxon>Pezizomycotina</taxon>
        <taxon>Sordariomycetes</taxon>
        <taxon>Xylariomycetidae</taxon>
        <taxon>Xylariales</taxon>
        <taxon>Xylariaceae</taxon>
        <taxon>Xylaria</taxon>
    </lineage>
</organism>
<name>A0A439CSE3_9PEZI</name>
<gene>
    <name evidence="4" type="ORF">EKO27_g10100</name>
</gene>
<sequence>MATTVSTSILFLQNDQKWEEEKPYHVLFEPPAELEKRNLNLEPVNGVYVQNIRDLDTPPTIEKNGFALINIDPGHLTSNEFDDNNKVATVFLPRAAKALKNRPIPIMQNRYASEAMGDLTGLRVLEGACGTGFYSQMMARKGAAEVIGIDISPGMIDHAKEELPSQLRDGIIRYFVGDFEREELLPSLGLGDMRGTFDVVFAAWLLNYAADWRHMSKMLANIFDAMKPGGRLICLTPNPFLLTQHGPEMADGERQIGDSWHVTETYDYGFKVHMTVNASPRVEFDSYVLYESEYNKAAEAVGLSNLSWKIDAVYANMSQMVPTEAEYVKNDKDWWKPYISRPRGCVLSAIKPLTPSK</sequence>
<dbReference type="CDD" id="cd02440">
    <property type="entry name" value="AdoMet_MTases"/>
    <property type="match status" value="1"/>
</dbReference>
<dbReference type="PANTHER" id="PTHR43861:SF1">
    <property type="entry name" value="TRANS-ACONITATE 2-METHYLTRANSFERASE"/>
    <property type="match status" value="1"/>
</dbReference>
<dbReference type="Proteomes" id="UP000286045">
    <property type="component" value="Unassembled WGS sequence"/>
</dbReference>
<accession>A0A439CSE3</accession>
<dbReference type="SUPFAM" id="SSF53335">
    <property type="entry name" value="S-adenosyl-L-methionine-dependent methyltransferases"/>
    <property type="match status" value="1"/>
</dbReference>
<keyword evidence="5" id="KW-1185">Reference proteome</keyword>
<evidence type="ECO:0000256" key="1">
    <source>
        <dbReference type="ARBA" id="ARBA00022603"/>
    </source>
</evidence>